<dbReference type="PANTHER" id="PTHR18968:SF9">
    <property type="entry name" value="3D-(3,5_4)-TRIHYDROXYCYCLOHEXANE-1,2-DIONE HYDROLASE"/>
    <property type="match status" value="1"/>
</dbReference>
<reference evidence="8" key="1">
    <citation type="journal article" date="2019" name="Int. J. Syst. Evol. Microbiol.">
        <title>The Global Catalogue of Microorganisms (GCM) 10K type strain sequencing project: providing services to taxonomists for standard genome sequencing and annotation.</title>
        <authorList>
            <consortium name="The Broad Institute Genomics Platform"/>
            <consortium name="The Broad Institute Genome Sequencing Center for Infectious Disease"/>
            <person name="Wu L."/>
            <person name="Ma J."/>
        </authorList>
    </citation>
    <scope>NUCLEOTIDE SEQUENCE [LARGE SCALE GENOMIC DNA]</scope>
    <source>
        <strain evidence="8">KCTC 42501</strain>
    </source>
</reference>
<evidence type="ECO:0000259" key="6">
    <source>
        <dbReference type="Pfam" id="PF02776"/>
    </source>
</evidence>
<dbReference type="SUPFAM" id="SSF52518">
    <property type="entry name" value="Thiamin diphosphate-binding fold (THDP-binding)"/>
    <property type="match status" value="2"/>
</dbReference>
<keyword evidence="8" id="KW-1185">Reference proteome</keyword>
<dbReference type="Pfam" id="PF00205">
    <property type="entry name" value="TPP_enzyme_M"/>
    <property type="match status" value="1"/>
</dbReference>
<dbReference type="Gene3D" id="3.40.50.970">
    <property type="match status" value="2"/>
</dbReference>
<evidence type="ECO:0000256" key="1">
    <source>
        <dbReference type="ARBA" id="ARBA00007812"/>
    </source>
</evidence>
<keyword evidence="7" id="KW-0378">Hydrolase</keyword>
<keyword evidence="2 3" id="KW-0786">Thiamine pyrophosphate</keyword>
<dbReference type="InterPro" id="IPR029035">
    <property type="entry name" value="DHS-like_NAD/FAD-binding_dom"/>
</dbReference>
<dbReference type="InterPro" id="IPR012000">
    <property type="entry name" value="Thiamin_PyroP_enz_cen_dom"/>
</dbReference>
<dbReference type="Pfam" id="PF02776">
    <property type="entry name" value="TPP_enzyme_N"/>
    <property type="match status" value="1"/>
</dbReference>
<dbReference type="Proteomes" id="UP001595729">
    <property type="component" value="Unassembled WGS sequence"/>
</dbReference>
<accession>A0ABV7W2X8</accession>
<organism evidence="7 8">
    <name type="scientific">Hydrogenophaga luteola</name>
    <dbReference type="NCBI Taxonomy" id="1591122"/>
    <lineage>
        <taxon>Bacteria</taxon>
        <taxon>Pseudomonadati</taxon>
        <taxon>Pseudomonadota</taxon>
        <taxon>Betaproteobacteria</taxon>
        <taxon>Burkholderiales</taxon>
        <taxon>Comamonadaceae</taxon>
        <taxon>Hydrogenophaga</taxon>
    </lineage>
</organism>
<comment type="similarity">
    <text evidence="1 3">Belongs to the TPP enzyme family.</text>
</comment>
<dbReference type="InterPro" id="IPR011766">
    <property type="entry name" value="TPP_enzyme_TPP-bd"/>
</dbReference>
<evidence type="ECO:0000259" key="4">
    <source>
        <dbReference type="Pfam" id="PF00205"/>
    </source>
</evidence>
<dbReference type="SUPFAM" id="SSF52467">
    <property type="entry name" value="DHS-like NAD/FAD-binding domain"/>
    <property type="match status" value="1"/>
</dbReference>
<dbReference type="Gene3D" id="3.40.50.1220">
    <property type="entry name" value="TPP-binding domain"/>
    <property type="match status" value="1"/>
</dbReference>
<evidence type="ECO:0000259" key="5">
    <source>
        <dbReference type="Pfam" id="PF02775"/>
    </source>
</evidence>
<feature type="domain" description="Thiamine pyrophosphate enzyme N-terminal TPP-binding" evidence="6">
    <location>
        <begin position="39"/>
        <end position="135"/>
    </location>
</feature>
<evidence type="ECO:0000256" key="3">
    <source>
        <dbReference type="RuleBase" id="RU362132"/>
    </source>
</evidence>
<dbReference type="NCBIfam" id="TIGR04377">
    <property type="entry name" value="myo_inos_iolD"/>
    <property type="match status" value="1"/>
</dbReference>
<comment type="caution">
    <text evidence="7">The sequence shown here is derived from an EMBL/GenBank/DDBJ whole genome shotgun (WGS) entry which is preliminary data.</text>
</comment>
<dbReference type="InterPro" id="IPR030817">
    <property type="entry name" value="Myo_inos_IolD"/>
</dbReference>
<gene>
    <name evidence="7" type="primary">iolD</name>
    <name evidence="7" type="ORF">ACFOPI_07275</name>
</gene>
<dbReference type="PROSITE" id="PS00187">
    <property type="entry name" value="TPP_ENZYMES"/>
    <property type="match status" value="1"/>
</dbReference>
<dbReference type="GO" id="GO:0102481">
    <property type="term" value="F:3D-(3,5/4)-trihydroxycyclohexane-1,2-dione hydrolase activity"/>
    <property type="evidence" value="ECO:0007669"/>
    <property type="project" value="UniProtKB-EC"/>
</dbReference>
<proteinExistence type="inferred from homology"/>
<dbReference type="InterPro" id="IPR000399">
    <property type="entry name" value="TPP-bd_CS"/>
</dbReference>
<name>A0ABV7W2X8_9BURK</name>
<dbReference type="InterPro" id="IPR012001">
    <property type="entry name" value="Thiamin_PyroP_enz_TPP-bd_dom"/>
</dbReference>
<feature type="domain" description="Thiamine pyrophosphate enzyme TPP-binding" evidence="5">
    <location>
        <begin position="427"/>
        <end position="581"/>
    </location>
</feature>
<dbReference type="EMBL" id="JBHRXX010000002">
    <property type="protein sequence ID" value="MFC3683391.1"/>
    <property type="molecule type" value="Genomic_DNA"/>
</dbReference>
<evidence type="ECO:0000313" key="8">
    <source>
        <dbReference type="Proteomes" id="UP001595729"/>
    </source>
</evidence>
<dbReference type="CDD" id="cd07035">
    <property type="entry name" value="TPP_PYR_POX_like"/>
    <property type="match status" value="1"/>
</dbReference>
<dbReference type="Pfam" id="PF02775">
    <property type="entry name" value="TPP_enzyme_C"/>
    <property type="match status" value="1"/>
</dbReference>
<dbReference type="InterPro" id="IPR029061">
    <property type="entry name" value="THDP-binding"/>
</dbReference>
<dbReference type="PANTHER" id="PTHR18968">
    <property type="entry name" value="THIAMINE PYROPHOSPHATE ENZYMES"/>
    <property type="match status" value="1"/>
</dbReference>
<sequence>MKTQRLTMAQALVKHLAALRVEVEHLDGRTSIEPYCGGVFTIFGHGNVAGLGEALAQVRDQLPTLRAHNEQTMAHAAIAYSKAQFRQRIMAVSTSIGPGATNLVTAAAVAHVNRLPVLLLPGDIFANRRPDPVLQQIEHFGQGDVSASDCFRPVTRYFDRLTRPEHILTALPRAIQMMTDPASCGPACLSLPQDVQAMAFDCPEDFLNPGLLRFRRPSADERELANAIALLRNAKRPLIVAGGGVLYSQAWAALRAFVDAHGVPVVESHGGKSSLPWDHPLNLGAIGVDGVSWANDMAREADVVFAVGTRLQDFTTGSHALFPQAKLLSLNVQPYDAGKWSGQALVADARVGLGQLEAGLAGWAADAAWTARAKQQAAAANARITELTTNVPKDMLPYDAEVIGAVRDSALELGLDSGTQDVALCAAGTLPAELHKLWRASLPGNYHMEYGYSCMGYEVAGGLGVKMARPEQESIVLVGDGSYMMANSELATSVMLGQKIIVVILDNRGYGCIQRLQTATGSPAFNNLLDDCVPEGGERSTIDFAMHARSMGADAVHVKDVVELKAAMVKARQATRTQVIVIDTTHTRTTEGGCWWEVAVPEVSARAEVRAAHATYVQGQSQQRL</sequence>
<evidence type="ECO:0000313" key="7">
    <source>
        <dbReference type="EMBL" id="MFC3683391.1"/>
    </source>
</evidence>
<dbReference type="RefSeq" id="WP_382172501.1">
    <property type="nucleotide sequence ID" value="NZ_JBHRXX010000002.1"/>
</dbReference>
<dbReference type="EC" id="3.7.1.22" evidence="7"/>
<feature type="domain" description="Thiamine pyrophosphate enzyme central" evidence="4">
    <location>
        <begin position="225"/>
        <end position="356"/>
    </location>
</feature>
<evidence type="ECO:0000256" key="2">
    <source>
        <dbReference type="ARBA" id="ARBA00023052"/>
    </source>
</evidence>
<dbReference type="InterPro" id="IPR045229">
    <property type="entry name" value="TPP_enz"/>
</dbReference>
<protein>
    <submittedName>
        <fullName evidence="7">3D-(3,5/4)-trihydroxycyclohexane-1,2-dione acylhydrolase (Decyclizing)</fullName>
        <ecNumber evidence="7">3.7.1.22</ecNumber>
    </submittedName>
</protein>